<reference evidence="1" key="2">
    <citation type="journal article" date="2022" name="Hortic Res">
        <title>The genome of Dioscorea zingiberensis sheds light on the biosynthesis, origin and evolution of the medicinally important diosgenin saponins.</title>
        <authorList>
            <person name="Li Y."/>
            <person name="Tan C."/>
            <person name="Li Z."/>
            <person name="Guo J."/>
            <person name="Li S."/>
            <person name="Chen X."/>
            <person name="Wang C."/>
            <person name="Dai X."/>
            <person name="Yang H."/>
            <person name="Song W."/>
            <person name="Hou L."/>
            <person name="Xu J."/>
            <person name="Tong Z."/>
            <person name="Xu A."/>
            <person name="Yuan X."/>
            <person name="Wang W."/>
            <person name="Yang Q."/>
            <person name="Chen L."/>
            <person name="Sun Z."/>
            <person name="Wang K."/>
            <person name="Pan B."/>
            <person name="Chen J."/>
            <person name="Bao Y."/>
            <person name="Liu F."/>
            <person name="Qi X."/>
            <person name="Gang D.R."/>
            <person name="Wen J."/>
            <person name="Li J."/>
        </authorList>
    </citation>
    <scope>NUCLEOTIDE SEQUENCE</scope>
    <source>
        <strain evidence="1">Dzin_1.0</strain>
    </source>
</reference>
<gene>
    <name evidence="1" type="ORF">J5N97_028471</name>
</gene>
<dbReference type="PIRSF" id="PIRSF031279">
    <property type="entry name" value="UCP031279"/>
    <property type="match status" value="1"/>
</dbReference>
<proteinExistence type="predicted"/>
<evidence type="ECO:0000313" key="1">
    <source>
        <dbReference type="EMBL" id="KAJ0963349.1"/>
    </source>
</evidence>
<name>A0A9D5H4U4_9LILI</name>
<reference evidence="1" key="1">
    <citation type="submission" date="2021-03" db="EMBL/GenBank/DDBJ databases">
        <authorList>
            <person name="Li Z."/>
            <person name="Yang C."/>
        </authorList>
    </citation>
    <scope>NUCLEOTIDE SEQUENCE</scope>
    <source>
        <strain evidence="1">Dzin_1.0</strain>
        <tissue evidence="1">Leaf</tissue>
    </source>
</reference>
<comment type="caution">
    <text evidence="1">The sequence shown here is derived from an EMBL/GenBank/DDBJ whole genome shotgun (WGS) entry which is preliminary data.</text>
</comment>
<dbReference type="Proteomes" id="UP001085076">
    <property type="component" value="Miscellaneous, Linkage group lg09"/>
</dbReference>
<dbReference type="OrthoDB" id="694638at2759"/>
<dbReference type="PANTHER" id="PTHR33526:SF4">
    <property type="entry name" value="OS07G0123800 PROTEIN"/>
    <property type="match status" value="1"/>
</dbReference>
<dbReference type="AlphaFoldDB" id="A0A9D5H4U4"/>
<accession>A0A9D5H4U4</accession>
<dbReference type="InterPro" id="IPR016972">
    <property type="entry name" value="UCP031279"/>
</dbReference>
<dbReference type="PANTHER" id="PTHR33526">
    <property type="entry name" value="OS07G0123800 PROTEIN"/>
    <property type="match status" value="1"/>
</dbReference>
<organism evidence="1 2">
    <name type="scientific">Dioscorea zingiberensis</name>
    <dbReference type="NCBI Taxonomy" id="325984"/>
    <lineage>
        <taxon>Eukaryota</taxon>
        <taxon>Viridiplantae</taxon>
        <taxon>Streptophyta</taxon>
        <taxon>Embryophyta</taxon>
        <taxon>Tracheophyta</taxon>
        <taxon>Spermatophyta</taxon>
        <taxon>Magnoliopsida</taxon>
        <taxon>Liliopsida</taxon>
        <taxon>Dioscoreales</taxon>
        <taxon>Dioscoreaceae</taxon>
        <taxon>Dioscorea</taxon>
    </lineage>
</organism>
<keyword evidence="2" id="KW-1185">Reference proteome</keyword>
<dbReference type="EMBL" id="JAGGNH010000009">
    <property type="protein sequence ID" value="KAJ0963349.1"/>
    <property type="molecule type" value="Genomic_DNA"/>
</dbReference>
<sequence length="137" mass="15068">MSKNSSKEGRRRSKSSWIMKALGRARDLYVSSITSCAGRVAHGSMPMGCHLAIPPTTFSFPQNRYIPSDDDLRQLILASSLSSRHPAVTRSHSVAITRIDEDSPCDFKDHVLVALPRRSFSYAARPRRSSAPVGVLA</sequence>
<protein>
    <submittedName>
        <fullName evidence="1">Uncharacterized protein</fullName>
    </submittedName>
</protein>
<evidence type="ECO:0000313" key="2">
    <source>
        <dbReference type="Proteomes" id="UP001085076"/>
    </source>
</evidence>